<gene>
    <name evidence="2" type="ORF">L484_014916</name>
</gene>
<accession>W9RMG9</accession>
<evidence type="ECO:0000313" key="3">
    <source>
        <dbReference type="Proteomes" id="UP000030645"/>
    </source>
</evidence>
<name>W9RMG9_9ROSA</name>
<evidence type="ECO:0000256" key="1">
    <source>
        <dbReference type="SAM" id="MobiDB-lite"/>
    </source>
</evidence>
<dbReference type="Gene3D" id="2.60.120.650">
    <property type="entry name" value="Cupin"/>
    <property type="match status" value="1"/>
</dbReference>
<feature type="region of interest" description="Disordered" evidence="1">
    <location>
        <begin position="25"/>
        <end position="57"/>
    </location>
</feature>
<protein>
    <submittedName>
        <fullName evidence="2">Uncharacterized protein</fullName>
    </submittedName>
</protein>
<sequence>MDIDGGETDGEWAAPTTENVLYGADLETGAFGSGFPKMSNQDSPASEEEYIKSRAGT</sequence>
<proteinExistence type="predicted"/>
<evidence type="ECO:0000313" key="2">
    <source>
        <dbReference type="EMBL" id="EXB60463.1"/>
    </source>
</evidence>
<reference evidence="3" key="1">
    <citation type="submission" date="2013-01" db="EMBL/GenBank/DDBJ databases">
        <title>Draft Genome Sequence of a Mulberry Tree, Morus notabilis C.K. Schneid.</title>
        <authorList>
            <person name="He N."/>
            <person name="Zhao S."/>
        </authorList>
    </citation>
    <scope>NUCLEOTIDE SEQUENCE</scope>
</reference>
<dbReference type="AlphaFoldDB" id="W9RMG9"/>
<dbReference type="EMBL" id="KE344395">
    <property type="protein sequence ID" value="EXB60463.1"/>
    <property type="molecule type" value="Genomic_DNA"/>
</dbReference>
<keyword evidence="3" id="KW-1185">Reference proteome</keyword>
<organism evidence="2 3">
    <name type="scientific">Morus notabilis</name>
    <dbReference type="NCBI Taxonomy" id="981085"/>
    <lineage>
        <taxon>Eukaryota</taxon>
        <taxon>Viridiplantae</taxon>
        <taxon>Streptophyta</taxon>
        <taxon>Embryophyta</taxon>
        <taxon>Tracheophyta</taxon>
        <taxon>Spermatophyta</taxon>
        <taxon>Magnoliopsida</taxon>
        <taxon>eudicotyledons</taxon>
        <taxon>Gunneridae</taxon>
        <taxon>Pentapetalae</taxon>
        <taxon>rosids</taxon>
        <taxon>fabids</taxon>
        <taxon>Rosales</taxon>
        <taxon>Moraceae</taxon>
        <taxon>Moreae</taxon>
        <taxon>Morus</taxon>
    </lineage>
</organism>
<dbReference type="Proteomes" id="UP000030645">
    <property type="component" value="Unassembled WGS sequence"/>
</dbReference>